<gene>
    <name evidence="2" type="ORF">LCGC14_0298450</name>
</gene>
<dbReference type="EMBL" id="LAZR01000183">
    <property type="protein sequence ID" value="KKN83605.1"/>
    <property type="molecule type" value="Genomic_DNA"/>
</dbReference>
<reference evidence="2" key="1">
    <citation type="journal article" date="2015" name="Nature">
        <title>Complex archaea that bridge the gap between prokaryotes and eukaryotes.</title>
        <authorList>
            <person name="Spang A."/>
            <person name="Saw J.H."/>
            <person name="Jorgensen S.L."/>
            <person name="Zaremba-Niedzwiedzka K."/>
            <person name="Martijn J."/>
            <person name="Lind A.E."/>
            <person name="van Eijk R."/>
            <person name="Schleper C."/>
            <person name="Guy L."/>
            <person name="Ettema T.J."/>
        </authorList>
    </citation>
    <scope>NUCLEOTIDE SEQUENCE</scope>
</reference>
<proteinExistence type="predicted"/>
<name>A0A0F9TRB6_9ZZZZ</name>
<feature type="region of interest" description="Disordered" evidence="1">
    <location>
        <begin position="263"/>
        <end position="315"/>
    </location>
</feature>
<feature type="compositionally biased region" description="Basic and acidic residues" evidence="1">
    <location>
        <begin position="128"/>
        <end position="141"/>
    </location>
</feature>
<evidence type="ECO:0000313" key="2">
    <source>
        <dbReference type="EMBL" id="KKN83605.1"/>
    </source>
</evidence>
<feature type="compositionally biased region" description="Basic and acidic residues" evidence="1">
    <location>
        <begin position="77"/>
        <end position="106"/>
    </location>
</feature>
<feature type="compositionally biased region" description="Acidic residues" evidence="1">
    <location>
        <begin position="44"/>
        <end position="53"/>
    </location>
</feature>
<evidence type="ECO:0000256" key="1">
    <source>
        <dbReference type="SAM" id="MobiDB-lite"/>
    </source>
</evidence>
<protein>
    <submittedName>
        <fullName evidence="2">Uncharacterized protein</fullName>
    </submittedName>
</protein>
<feature type="compositionally biased region" description="Basic residues" evidence="1">
    <location>
        <begin position="305"/>
        <end position="315"/>
    </location>
</feature>
<sequence>MPKGQPKRIVVTLPNSTDRTKAPSVRKGDEMSEAEAGNLQAGVTDEDDTEDVPVEPLEGEQGPELITDKPEEETKEEPEKKEPDTSQWDQERQERDQRYATERKELTSQIEALQEQAASSGEALQELRATKEAAEKPKDEGSALDADADIDDIVKALNETKAFGQEASQEIASLRKELADRDAKQAERDEKSAAVNAKAAYESTVRSLEEQFSDEPLGIDGAKYSAEAQKRAQQFFTDKGYTKEDPPSDVASDLALKDFFREVRDEDPTYQPKPRAKLTVTLDTGTGGGKTSTSRRPMNHEDFKAHRRKQGRPVD</sequence>
<comment type="caution">
    <text evidence="2">The sequence shown here is derived from an EMBL/GenBank/DDBJ whole genome shotgun (WGS) entry which is preliminary data.</text>
</comment>
<feature type="compositionally biased region" description="Basic and acidic residues" evidence="1">
    <location>
        <begin position="18"/>
        <end position="30"/>
    </location>
</feature>
<accession>A0A0F9TRB6</accession>
<feature type="region of interest" description="Disordered" evidence="1">
    <location>
        <begin position="1"/>
        <end position="146"/>
    </location>
</feature>
<feature type="compositionally biased region" description="Polar residues" evidence="1">
    <location>
        <begin position="107"/>
        <end position="119"/>
    </location>
</feature>
<organism evidence="2">
    <name type="scientific">marine sediment metagenome</name>
    <dbReference type="NCBI Taxonomy" id="412755"/>
    <lineage>
        <taxon>unclassified sequences</taxon>
        <taxon>metagenomes</taxon>
        <taxon>ecological metagenomes</taxon>
    </lineage>
</organism>
<dbReference type="AlphaFoldDB" id="A0A0F9TRB6"/>